<protein>
    <recommendedName>
        <fullName evidence="2">DUF4276 family protein</fullName>
    </recommendedName>
</protein>
<evidence type="ECO:0008006" key="2">
    <source>
        <dbReference type="Google" id="ProtNLM"/>
    </source>
</evidence>
<name>A0AAU2A9K5_9ACTN</name>
<proteinExistence type="predicted"/>
<dbReference type="EMBL" id="CP108222">
    <property type="protein sequence ID" value="WTT20447.1"/>
    <property type="molecule type" value="Genomic_DNA"/>
</dbReference>
<sequence length="216" mass="24280">MSPKPVRGRQRSVIVVAGEDPNDCKVLQHLIPALYPGSCPEVKFMRKPVRLARAQATLSPRLQEIKRFAQGHADTAKLAGVVIHVDFDAVADEKYDSVRRRITEEMRATFRECCPSALALAAYEMEAWLMLFPEAFPKVKPGWQLKKAERHRDLGQIMKAKEHLAKSLGKPPYSESHAPKIMEEAVKGGYVTARPAGNNRSFRDFAEELADWKKAS</sequence>
<evidence type="ECO:0000313" key="1">
    <source>
        <dbReference type="EMBL" id="WTT20447.1"/>
    </source>
</evidence>
<accession>A0AAU2A9K5</accession>
<organism evidence="1">
    <name type="scientific">Streptomyces sp. NBC_00093</name>
    <dbReference type="NCBI Taxonomy" id="2975649"/>
    <lineage>
        <taxon>Bacteria</taxon>
        <taxon>Bacillati</taxon>
        <taxon>Actinomycetota</taxon>
        <taxon>Actinomycetes</taxon>
        <taxon>Kitasatosporales</taxon>
        <taxon>Streptomycetaceae</taxon>
        <taxon>Streptomyces</taxon>
    </lineage>
</organism>
<gene>
    <name evidence="1" type="ORF">OHA22_35430</name>
</gene>
<reference evidence="1" key="1">
    <citation type="submission" date="2022-10" db="EMBL/GenBank/DDBJ databases">
        <title>The complete genomes of actinobacterial strains from the NBC collection.</title>
        <authorList>
            <person name="Joergensen T.S."/>
            <person name="Alvarez Arevalo M."/>
            <person name="Sterndorff E.B."/>
            <person name="Faurdal D."/>
            <person name="Vuksanovic O."/>
            <person name="Mourched A.-S."/>
            <person name="Charusanti P."/>
            <person name="Shaw S."/>
            <person name="Blin K."/>
            <person name="Weber T."/>
        </authorList>
    </citation>
    <scope>NUCLEOTIDE SEQUENCE</scope>
    <source>
        <strain evidence="1">NBC_00093</strain>
    </source>
</reference>
<dbReference type="AlphaFoldDB" id="A0AAU2A9K5"/>